<dbReference type="SUPFAM" id="SSF52540">
    <property type="entry name" value="P-loop containing nucleoside triphosphate hydrolases"/>
    <property type="match status" value="1"/>
</dbReference>
<dbReference type="InterPro" id="IPR032501">
    <property type="entry name" value="Prot_ATP_ID_OB_2nd"/>
</dbReference>
<dbReference type="InterPro" id="IPR022482">
    <property type="entry name" value="Proteasome_ATPase"/>
</dbReference>
<dbReference type="AlphaFoldDB" id="A0A1D9MMC3"/>
<evidence type="ECO:0000256" key="2">
    <source>
        <dbReference type="ARBA" id="ARBA00022840"/>
    </source>
</evidence>
<dbReference type="InterPro" id="IPR003960">
    <property type="entry name" value="ATPase_AAA_CS"/>
</dbReference>
<feature type="domain" description="AAA+ ATPase" evidence="5">
    <location>
        <begin position="229"/>
        <end position="375"/>
    </location>
</feature>
<dbReference type="PANTHER" id="PTHR23077:SF144">
    <property type="entry name" value="PROTEASOME-ASSOCIATED ATPASE"/>
    <property type="match status" value="1"/>
</dbReference>
<dbReference type="Pfam" id="PF16450">
    <property type="entry name" value="Prot_ATP_ID_OB_C"/>
    <property type="match status" value="1"/>
</dbReference>
<evidence type="ECO:0000259" key="5">
    <source>
        <dbReference type="SMART" id="SM00382"/>
    </source>
</evidence>
<dbReference type="KEGG" id="avu:BK816_03960"/>
<dbReference type="GO" id="GO:0019941">
    <property type="term" value="P:modification-dependent protein catabolic process"/>
    <property type="evidence" value="ECO:0007669"/>
    <property type="project" value="InterPro"/>
</dbReference>
<gene>
    <name evidence="6" type="ORF">BK816_03960</name>
</gene>
<sequence>MGSEENTLETASDNQASGAAKALTVGELETQNRKLATALTLTQKQLERARQQLAEVAMPPMTTAYFLKAFLAERQAEVQLAARRMRVSVAPGVELSSFERGQSIRLNEQMVLIGAASPVREGTIATIKEWLGIDRVILTVNGGEQVFSVAANLNTQQLEAGDQVRVDTAAKLVLEKVVRQEMQELLQLHDPEVGYDEIGGLNKQVEQVREAVELPLKHPELFKQLELRPPKGILLYGPPGCGKTLIAKALATSLRQGKKPAAFFTVKGPQLLNKFVGECEREIRAIFGASRQIAKTGRPVVIFFDEMEALFRTRGSGISSDIETSVVPQFLAELDGVEELRNIIVVGASNREDMIDPAVLRAGRLDVRVHVDRPDRAGTEEILRIYLSNNLPYAGGSRDSMIIELAQYLFRQDAQSVLLTAELAGGGSQDFFVKDFLSGATLRGIVERAKKLSLRRLVADPNSGLTRDDLLQSAKAEVTELVDLAASTAPDQWARVLGIRGDRVVRLTRNELEW</sequence>
<dbReference type="InterPro" id="IPR012340">
    <property type="entry name" value="NA-bd_OB-fold"/>
</dbReference>
<dbReference type="PROSITE" id="PS00674">
    <property type="entry name" value="AAA"/>
    <property type="match status" value="1"/>
</dbReference>
<reference evidence="6 7" key="1">
    <citation type="submission" date="2016-10" db="EMBL/GenBank/DDBJ databases">
        <title>Actinomyces aegypiusis sp. nov., isolated from the Aegypius monachus in Qinghai Tibet Plateau China.</title>
        <authorList>
            <person name="Wang Y."/>
        </authorList>
    </citation>
    <scope>NUCLEOTIDE SEQUENCE [LARGE SCALE GENOMIC DNA]</scope>
    <source>
        <strain evidence="6 7">VUL4_3</strain>
    </source>
</reference>
<dbReference type="InterPro" id="IPR027417">
    <property type="entry name" value="P-loop_NTPase"/>
</dbReference>
<dbReference type="Gene3D" id="3.40.50.300">
    <property type="entry name" value="P-loop containing nucleotide triphosphate hydrolases"/>
    <property type="match status" value="1"/>
</dbReference>
<dbReference type="InterPro" id="IPR003959">
    <property type="entry name" value="ATPase_AAA_core"/>
</dbReference>
<evidence type="ECO:0000313" key="7">
    <source>
        <dbReference type="Proteomes" id="UP000176288"/>
    </source>
</evidence>
<dbReference type="GO" id="GO:0005524">
    <property type="term" value="F:ATP binding"/>
    <property type="evidence" value="ECO:0007669"/>
    <property type="project" value="UniProtKB-KW"/>
</dbReference>
<dbReference type="PANTHER" id="PTHR23077">
    <property type="entry name" value="AAA-FAMILY ATPASE"/>
    <property type="match status" value="1"/>
</dbReference>
<dbReference type="Pfam" id="PF17758">
    <property type="entry name" value="Prot_ATP_ID_OB_N"/>
    <property type="match status" value="1"/>
</dbReference>
<name>A0A1D9MMC3_9ACTO</name>
<keyword evidence="1 4" id="KW-0547">Nucleotide-binding</keyword>
<evidence type="ECO:0000256" key="3">
    <source>
        <dbReference type="ARBA" id="ARBA00023054"/>
    </source>
</evidence>
<dbReference type="InterPro" id="IPR003593">
    <property type="entry name" value="AAA+_ATPase"/>
</dbReference>
<proteinExistence type="inferred from homology"/>
<protein>
    <submittedName>
        <fullName evidence="6">Proteasome ATPase</fullName>
    </submittedName>
</protein>
<dbReference type="InterPro" id="IPR041626">
    <property type="entry name" value="Prot_ATP_ID_OB_N"/>
</dbReference>
<evidence type="ECO:0000256" key="4">
    <source>
        <dbReference type="RuleBase" id="RU003651"/>
    </source>
</evidence>
<evidence type="ECO:0000313" key="6">
    <source>
        <dbReference type="EMBL" id="AOZ73456.1"/>
    </source>
</evidence>
<comment type="similarity">
    <text evidence="4">Belongs to the AAA ATPase family.</text>
</comment>
<dbReference type="InterPro" id="IPR050168">
    <property type="entry name" value="AAA_ATPase_domain"/>
</dbReference>
<dbReference type="GO" id="GO:0000502">
    <property type="term" value="C:proteasome complex"/>
    <property type="evidence" value="ECO:0007669"/>
    <property type="project" value="UniProtKB-KW"/>
</dbReference>
<evidence type="ECO:0000256" key="1">
    <source>
        <dbReference type="ARBA" id="ARBA00022741"/>
    </source>
</evidence>
<dbReference type="Proteomes" id="UP000176288">
    <property type="component" value="Chromosome"/>
</dbReference>
<keyword evidence="6" id="KW-0647">Proteasome</keyword>
<dbReference type="EMBL" id="CP017812">
    <property type="protein sequence ID" value="AOZ73456.1"/>
    <property type="molecule type" value="Genomic_DNA"/>
</dbReference>
<dbReference type="STRING" id="1912795.BK816_03960"/>
<dbReference type="SMART" id="SM00382">
    <property type="entry name" value="AAA"/>
    <property type="match status" value="1"/>
</dbReference>
<dbReference type="NCBIfam" id="TIGR03689">
    <property type="entry name" value="pup_AAA"/>
    <property type="match status" value="1"/>
</dbReference>
<dbReference type="GO" id="GO:0016887">
    <property type="term" value="F:ATP hydrolysis activity"/>
    <property type="evidence" value="ECO:0007669"/>
    <property type="project" value="InterPro"/>
</dbReference>
<keyword evidence="7" id="KW-1185">Reference proteome</keyword>
<keyword evidence="2 4" id="KW-0067">ATP-binding</keyword>
<dbReference type="Gene3D" id="2.40.50.140">
    <property type="entry name" value="Nucleic acid-binding proteins"/>
    <property type="match status" value="2"/>
</dbReference>
<dbReference type="Gene3D" id="1.10.8.60">
    <property type="match status" value="1"/>
</dbReference>
<dbReference type="Pfam" id="PF00004">
    <property type="entry name" value="AAA"/>
    <property type="match status" value="1"/>
</dbReference>
<organism evidence="6 7">
    <name type="scientific">Boudabousia tangfeifanii</name>
    <dbReference type="NCBI Taxonomy" id="1912795"/>
    <lineage>
        <taxon>Bacteria</taxon>
        <taxon>Bacillati</taxon>
        <taxon>Actinomycetota</taxon>
        <taxon>Actinomycetes</taxon>
        <taxon>Actinomycetales</taxon>
        <taxon>Actinomycetaceae</taxon>
        <taxon>Boudabousia</taxon>
    </lineage>
</organism>
<dbReference type="GO" id="GO:0010498">
    <property type="term" value="P:proteasomal protein catabolic process"/>
    <property type="evidence" value="ECO:0007669"/>
    <property type="project" value="InterPro"/>
</dbReference>
<keyword evidence="3" id="KW-0175">Coiled coil</keyword>
<accession>A0A1D9MMC3</accession>
<dbReference type="FunFam" id="3.40.50.300:FF:001025">
    <property type="entry name" value="ATPase family, AAA domain-containing 2B"/>
    <property type="match status" value="1"/>
</dbReference>